<dbReference type="STRING" id="1387353.BSF38_00059"/>
<dbReference type="PROSITE" id="PS01124">
    <property type="entry name" value="HTH_ARAC_FAMILY_2"/>
    <property type="match status" value="1"/>
</dbReference>
<keyword evidence="3" id="KW-0804">Transcription</keyword>
<dbReference type="Gene3D" id="1.10.10.60">
    <property type="entry name" value="Homeodomain-like"/>
    <property type="match status" value="1"/>
</dbReference>
<dbReference type="InterPro" id="IPR009057">
    <property type="entry name" value="Homeodomain-like_sf"/>
</dbReference>
<dbReference type="InterPro" id="IPR050204">
    <property type="entry name" value="AraC_XylS_family_regulators"/>
</dbReference>
<evidence type="ECO:0000256" key="3">
    <source>
        <dbReference type="ARBA" id="ARBA00023163"/>
    </source>
</evidence>
<evidence type="ECO:0000313" key="6">
    <source>
        <dbReference type="Proteomes" id="UP000186309"/>
    </source>
</evidence>
<evidence type="ECO:0000259" key="4">
    <source>
        <dbReference type="PROSITE" id="PS01124"/>
    </source>
</evidence>
<keyword evidence="6" id="KW-1185">Reference proteome</keyword>
<dbReference type="EMBL" id="CP019082">
    <property type="protein sequence ID" value="APW58659.1"/>
    <property type="molecule type" value="Genomic_DNA"/>
</dbReference>
<sequence>MGEALDIVSLGQGDGRLADGMVVSRSSPLRPVVRGRHAHDFHQVTLFLSSPGHVEWQMGEGRAYSGRPTSGDMVLTPAFVPTLVRCDRPFEAVSVRYSTSLLDRVATRAGLDAGRLRPTAVRRDTFAGEVARKLADEAEAGGGPSLLAESLSTALAVHLLRQYADDGPLPPPSVAGLSDHELRRVTDLIEGRLDGDLSLSRLADVAGLSPYHFARRFRAATGTTPHQYVIRRRVERARALLLGGAGIAQTAARVGFSSQSHLHHHFRRLLGVTPGALVHRSRAGGRPQ</sequence>
<dbReference type="RefSeq" id="WP_076342940.1">
    <property type="nucleotide sequence ID" value="NZ_CP019082.1"/>
</dbReference>
<name>A0A1U7CIA1_9BACT</name>
<dbReference type="KEGG" id="pbor:BSF38_00059"/>
<reference evidence="6" key="1">
    <citation type="submission" date="2016-12" db="EMBL/GenBank/DDBJ databases">
        <title>Comparative genomics of four Isosphaeraceae planctomycetes: a common pool of plasmids and glycoside hydrolase genes.</title>
        <authorList>
            <person name="Ivanova A."/>
        </authorList>
    </citation>
    <scope>NUCLEOTIDE SEQUENCE [LARGE SCALE GENOMIC DNA]</scope>
    <source>
        <strain evidence="6">PX4</strain>
    </source>
</reference>
<organism evidence="5 6">
    <name type="scientific">Paludisphaera borealis</name>
    <dbReference type="NCBI Taxonomy" id="1387353"/>
    <lineage>
        <taxon>Bacteria</taxon>
        <taxon>Pseudomonadati</taxon>
        <taxon>Planctomycetota</taxon>
        <taxon>Planctomycetia</taxon>
        <taxon>Isosphaerales</taxon>
        <taxon>Isosphaeraceae</taxon>
        <taxon>Paludisphaera</taxon>
    </lineage>
</organism>
<dbReference type="InterPro" id="IPR018060">
    <property type="entry name" value="HTH_AraC"/>
</dbReference>
<accession>A0A1U7CIA1</accession>
<proteinExistence type="predicted"/>
<evidence type="ECO:0000256" key="1">
    <source>
        <dbReference type="ARBA" id="ARBA00023015"/>
    </source>
</evidence>
<evidence type="ECO:0000256" key="2">
    <source>
        <dbReference type="ARBA" id="ARBA00023125"/>
    </source>
</evidence>
<dbReference type="GO" id="GO:0043565">
    <property type="term" value="F:sequence-specific DNA binding"/>
    <property type="evidence" value="ECO:0007669"/>
    <property type="project" value="InterPro"/>
</dbReference>
<dbReference type="GO" id="GO:0003700">
    <property type="term" value="F:DNA-binding transcription factor activity"/>
    <property type="evidence" value="ECO:0007669"/>
    <property type="project" value="InterPro"/>
</dbReference>
<feature type="domain" description="HTH araC/xylS-type" evidence="4">
    <location>
        <begin position="183"/>
        <end position="280"/>
    </location>
</feature>
<keyword evidence="2" id="KW-0238">DNA-binding</keyword>
<dbReference type="SUPFAM" id="SSF46689">
    <property type="entry name" value="Homeodomain-like"/>
    <property type="match status" value="2"/>
</dbReference>
<keyword evidence="1" id="KW-0805">Transcription regulation</keyword>
<dbReference type="PANTHER" id="PTHR46796">
    <property type="entry name" value="HTH-TYPE TRANSCRIPTIONAL ACTIVATOR RHAS-RELATED"/>
    <property type="match status" value="1"/>
</dbReference>
<dbReference type="SMART" id="SM00342">
    <property type="entry name" value="HTH_ARAC"/>
    <property type="match status" value="1"/>
</dbReference>
<dbReference type="Pfam" id="PF12833">
    <property type="entry name" value="HTH_18"/>
    <property type="match status" value="1"/>
</dbReference>
<dbReference type="InterPro" id="IPR018062">
    <property type="entry name" value="HTH_AraC-typ_CS"/>
</dbReference>
<dbReference type="AlphaFoldDB" id="A0A1U7CIA1"/>
<dbReference type="OrthoDB" id="273555at2"/>
<protein>
    <submittedName>
        <fullName evidence="5">Multiple antibiotic resistance protein MarA</fullName>
    </submittedName>
</protein>
<gene>
    <name evidence="5" type="primary">marA</name>
    <name evidence="5" type="ORF">BSF38_00059</name>
</gene>
<dbReference type="Proteomes" id="UP000186309">
    <property type="component" value="Chromosome"/>
</dbReference>
<evidence type="ECO:0000313" key="5">
    <source>
        <dbReference type="EMBL" id="APW58659.1"/>
    </source>
</evidence>
<dbReference type="PANTHER" id="PTHR46796:SF6">
    <property type="entry name" value="ARAC SUBFAMILY"/>
    <property type="match status" value="1"/>
</dbReference>
<dbReference type="PROSITE" id="PS00041">
    <property type="entry name" value="HTH_ARAC_FAMILY_1"/>
    <property type="match status" value="1"/>
</dbReference>